<dbReference type="Proteomes" id="UP000312512">
    <property type="component" value="Unassembled WGS sequence"/>
</dbReference>
<name>A0A5C4V605_9ACTN</name>
<reference evidence="1 2" key="1">
    <citation type="submission" date="2019-10" db="EMBL/GenBank/DDBJ databases">
        <title>Nonomuraea sp. nov., isolated from Phyllanthus amarus.</title>
        <authorList>
            <person name="Klykleung N."/>
            <person name="Tanasupawat S."/>
        </authorList>
    </citation>
    <scope>NUCLEOTIDE SEQUENCE [LARGE SCALE GENOMIC DNA]</scope>
    <source>
        <strain evidence="1 2">PA1-10</strain>
    </source>
</reference>
<evidence type="ECO:0000313" key="1">
    <source>
        <dbReference type="EMBL" id="KAB8186876.1"/>
    </source>
</evidence>
<keyword evidence="2" id="KW-1185">Reference proteome</keyword>
<comment type="caution">
    <text evidence="1">The sequence shown here is derived from an EMBL/GenBank/DDBJ whole genome shotgun (WGS) entry which is preliminary data.</text>
</comment>
<dbReference type="RefSeq" id="WP_139637540.1">
    <property type="nucleotide sequence ID" value="NZ_VDLX02000028.1"/>
</dbReference>
<evidence type="ECO:0000313" key="2">
    <source>
        <dbReference type="Proteomes" id="UP000312512"/>
    </source>
</evidence>
<sequence length="126" mass="13697">MDWYTAALRARDPQRTQILAATVDLWCTYLAAQADLPYLTRMLNQEERVEQPAGQILDSLGLTLDLDPGDLATSAVALVKVVKDDGSVTLIYAHSEGISWIEAIGLITAGSDIVRHGYAHADEDDA</sequence>
<protein>
    <submittedName>
        <fullName evidence="1">Uncharacterized protein</fullName>
    </submittedName>
</protein>
<proteinExistence type="predicted"/>
<gene>
    <name evidence="1" type="ORF">FH608_046140</name>
</gene>
<dbReference type="AlphaFoldDB" id="A0A5C4V605"/>
<organism evidence="1 2">
    <name type="scientific">Nonomuraea phyllanthi</name>
    <dbReference type="NCBI Taxonomy" id="2219224"/>
    <lineage>
        <taxon>Bacteria</taxon>
        <taxon>Bacillati</taxon>
        <taxon>Actinomycetota</taxon>
        <taxon>Actinomycetes</taxon>
        <taxon>Streptosporangiales</taxon>
        <taxon>Streptosporangiaceae</taxon>
        <taxon>Nonomuraea</taxon>
    </lineage>
</organism>
<dbReference type="EMBL" id="VDLX02000028">
    <property type="protein sequence ID" value="KAB8186876.1"/>
    <property type="molecule type" value="Genomic_DNA"/>
</dbReference>
<dbReference type="OrthoDB" id="3543727at2"/>
<accession>A0A5C4V605</accession>